<dbReference type="AlphaFoldDB" id="A0A0E2Z4M8"/>
<protein>
    <submittedName>
        <fullName evidence="2">Uncharacterized protein</fullName>
    </submittedName>
</protein>
<sequence length="66" mass="7346">MKHNETLQLTAQSAGALSPREQPFDGKNLLHNQMPHIHYPGEPAGQLPDYATESKRAMKDGSLNNY</sequence>
<reference evidence="2 3" key="1">
    <citation type="submission" date="2014-07" db="EMBL/GenBank/DDBJ databases">
        <title>Comparative analysis of Nitrosococcus oceani genome inventories of strains from Pacific and Atlantic gyres.</title>
        <authorList>
            <person name="Lim C.K."/>
            <person name="Wang L."/>
            <person name="Sayavedra-Soto L.A."/>
            <person name="Klotz M.G."/>
        </authorList>
    </citation>
    <scope>NUCLEOTIDE SEQUENCE [LARGE SCALE GENOMIC DNA]</scope>
    <source>
        <strain evidence="2 3">C-27</strain>
    </source>
</reference>
<evidence type="ECO:0000256" key="1">
    <source>
        <dbReference type="SAM" id="MobiDB-lite"/>
    </source>
</evidence>
<feature type="region of interest" description="Disordered" evidence="1">
    <location>
        <begin position="1"/>
        <end position="66"/>
    </location>
</feature>
<organism evidence="2 3">
    <name type="scientific">Nitrosococcus oceani C-27</name>
    <dbReference type="NCBI Taxonomy" id="314279"/>
    <lineage>
        <taxon>Bacteria</taxon>
        <taxon>Pseudomonadati</taxon>
        <taxon>Pseudomonadota</taxon>
        <taxon>Gammaproteobacteria</taxon>
        <taxon>Chromatiales</taxon>
        <taxon>Chromatiaceae</taxon>
        <taxon>Nitrosococcus</taxon>
    </lineage>
</organism>
<dbReference type="Proteomes" id="UP000028839">
    <property type="component" value="Unassembled WGS sequence"/>
</dbReference>
<evidence type="ECO:0000313" key="3">
    <source>
        <dbReference type="Proteomes" id="UP000028839"/>
    </source>
</evidence>
<feature type="compositionally biased region" description="Polar residues" evidence="1">
    <location>
        <begin position="1"/>
        <end position="15"/>
    </location>
</feature>
<gene>
    <name evidence="2" type="ORF">IB75_02975</name>
</gene>
<evidence type="ECO:0000313" key="2">
    <source>
        <dbReference type="EMBL" id="KFI20444.1"/>
    </source>
</evidence>
<dbReference type="HOGENOM" id="CLU_2826741_0_0_6"/>
<dbReference type="EMBL" id="JPGN01000020">
    <property type="protein sequence ID" value="KFI20444.1"/>
    <property type="molecule type" value="Genomic_DNA"/>
</dbReference>
<accession>A0A0E2Z4M8</accession>
<name>A0A0E2Z4M8_9GAMM</name>
<proteinExistence type="predicted"/>
<comment type="caution">
    <text evidence="2">The sequence shown here is derived from an EMBL/GenBank/DDBJ whole genome shotgun (WGS) entry which is preliminary data.</text>
</comment>